<comment type="caution">
    <text evidence="1">The sequence shown here is derived from an EMBL/GenBank/DDBJ whole genome shotgun (WGS) entry which is preliminary data.</text>
</comment>
<accession>K0KZ67</accession>
<name>K0KZ67_WICCF</name>
<dbReference type="HOGENOM" id="CLU_1688115_0_0_1"/>
<dbReference type="EMBL" id="CAIF01000245">
    <property type="protein sequence ID" value="CCH46413.1"/>
    <property type="molecule type" value="Genomic_DNA"/>
</dbReference>
<dbReference type="InParanoid" id="K0KZ67"/>
<dbReference type="AlphaFoldDB" id="K0KZ67"/>
<dbReference type="Proteomes" id="UP000009328">
    <property type="component" value="Unassembled WGS sequence"/>
</dbReference>
<sequence length="186" mass="20518">MNSHPDMNSITTSIIKVHHSYYTIKQSSQVKSTMQLFKLVSIATLAQSILCADLNPTTNVVPQHKSLSAKYRIIFKSNELNSDEGTFSIKAKINNNEENVDLFIAKKSNVSSTNLTPSKEIKFDSKLADAVLDYKSNGDEEITFEIKGYSDPLKNVAGTSVDFSGFYQPKVDGSAIELPFEVSAVL</sequence>
<organism evidence="1 2">
    <name type="scientific">Wickerhamomyces ciferrii (strain ATCC 14091 / BCRC 22168 / CBS 111 / JCM 3599 / NBRC 0793 / NRRL Y-1031 F-60-10)</name>
    <name type="common">Yeast</name>
    <name type="synonym">Pichia ciferrii</name>
    <dbReference type="NCBI Taxonomy" id="1206466"/>
    <lineage>
        <taxon>Eukaryota</taxon>
        <taxon>Fungi</taxon>
        <taxon>Dikarya</taxon>
        <taxon>Ascomycota</taxon>
        <taxon>Saccharomycotina</taxon>
        <taxon>Saccharomycetes</taxon>
        <taxon>Phaffomycetales</taxon>
        <taxon>Wickerhamomycetaceae</taxon>
        <taxon>Wickerhamomyces</taxon>
    </lineage>
</organism>
<evidence type="ECO:0000313" key="1">
    <source>
        <dbReference type="EMBL" id="CCH46413.1"/>
    </source>
</evidence>
<keyword evidence="2" id="KW-1185">Reference proteome</keyword>
<gene>
    <name evidence="1" type="ORF">BN7_6007</name>
</gene>
<proteinExistence type="predicted"/>
<reference evidence="1 2" key="1">
    <citation type="journal article" date="2012" name="Eukaryot. Cell">
        <title>Draft genome sequence of Wickerhamomyces ciferrii NRRL Y-1031 F-60-10.</title>
        <authorList>
            <person name="Schneider J."/>
            <person name="Andrea H."/>
            <person name="Blom J."/>
            <person name="Jaenicke S."/>
            <person name="Ruckert C."/>
            <person name="Schorsch C."/>
            <person name="Szczepanowski R."/>
            <person name="Farwick M."/>
            <person name="Goesmann A."/>
            <person name="Puhler A."/>
            <person name="Schaffer S."/>
            <person name="Tauch A."/>
            <person name="Kohler T."/>
            <person name="Brinkrolf K."/>
        </authorList>
    </citation>
    <scope>NUCLEOTIDE SEQUENCE [LARGE SCALE GENOMIC DNA]</scope>
    <source>
        <strain evidence="2">ATCC 14091 / BCRC 22168 / CBS 111 / JCM 3599 / NBRC 0793 / NRRL Y-1031 F-60-10</strain>
    </source>
</reference>
<evidence type="ECO:0000313" key="2">
    <source>
        <dbReference type="Proteomes" id="UP000009328"/>
    </source>
</evidence>
<protein>
    <submittedName>
        <fullName evidence="1">Uncharacterized protein</fullName>
    </submittedName>
</protein>